<keyword evidence="4" id="KW-0539">Nucleus</keyword>
<evidence type="ECO:0000256" key="3">
    <source>
        <dbReference type="ARBA" id="ARBA00023125"/>
    </source>
</evidence>
<dbReference type="SMART" id="SM00415">
    <property type="entry name" value="HSF"/>
    <property type="match status" value="1"/>
</dbReference>
<evidence type="ECO:0000256" key="4">
    <source>
        <dbReference type="ARBA" id="ARBA00023242"/>
    </source>
</evidence>
<evidence type="ECO:0000256" key="1">
    <source>
        <dbReference type="ARBA" id="ARBA00004123"/>
    </source>
</evidence>
<evidence type="ECO:0000259" key="6">
    <source>
        <dbReference type="SMART" id="SM00415"/>
    </source>
</evidence>
<dbReference type="Ensembl" id="ENSLBET00000025155.1">
    <property type="protein sequence ID" value="ENSLBEP00000023911.1"/>
    <property type="gene ID" value="ENSLBEG00000018333.1"/>
</dbReference>
<comment type="similarity">
    <text evidence="2 5">Belongs to the HSF family.</text>
</comment>
<dbReference type="InParanoid" id="A0A3Q3FTM8"/>
<dbReference type="GO" id="GO:0003700">
    <property type="term" value="F:DNA-binding transcription factor activity"/>
    <property type="evidence" value="ECO:0007669"/>
    <property type="project" value="InterPro"/>
</dbReference>
<dbReference type="PANTHER" id="PTHR10015">
    <property type="entry name" value="HEAT SHOCK TRANSCRIPTION FACTOR"/>
    <property type="match status" value="1"/>
</dbReference>
<accession>A0A3Q3FTM8</accession>
<dbReference type="GO" id="GO:0043565">
    <property type="term" value="F:sequence-specific DNA binding"/>
    <property type="evidence" value="ECO:0007669"/>
    <property type="project" value="InterPro"/>
</dbReference>
<dbReference type="SUPFAM" id="SSF46785">
    <property type="entry name" value="Winged helix' DNA-binding domain"/>
    <property type="match status" value="1"/>
</dbReference>
<dbReference type="GO" id="GO:0005634">
    <property type="term" value="C:nucleus"/>
    <property type="evidence" value="ECO:0007669"/>
    <property type="project" value="UniProtKB-SubCell"/>
</dbReference>
<keyword evidence="8" id="KW-1185">Reference proteome</keyword>
<dbReference type="InterPro" id="IPR036388">
    <property type="entry name" value="WH-like_DNA-bd_sf"/>
</dbReference>
<dbReference type="InterPro" id="IPR000232">
    <property type="entry name" value="HSF_DNA-bd"/>
</dbReference>
<name>A0A3Q3FTM8_9LABR</name>
<reference evidence="7" key="1">
    <citation type="submission" date="2025-08" db="UniProtKB">
        <authorList>
            <consortium name="Ensembl"/>
        </authorList>
    </citation>
    <scope>IDENTIFICATION</scope>
</reference>
<dbReference type="InterPro" id="IPR036390">
    <property type="entry name" value="WH_DNA-bd_sf"/>
</dbReference>
<keyword evidence="3" id="KW-0238">DNA-binding</keyword>
<dbReference type="Gene3D" id="1.10.10.10">
    <property type="entry name" value="Winged helix-like DNA-binding domain superfamily/Winged helix DNA-binding domain"/>
    <property type="match status" value="1"/>
</dbReference>
<dbReference type="PANTHER" id="PTHR10015:SF278">
    <property type="entry name" value="HEAT SHOCK FACTOR PROTEIN 5"/>
    <property type="match status" value="1"/>
</dbReference>
<reference evidence="7" key="2">
    <citation type="submission" date="2025-09" db="UniProtKB">
        <authorList>
            <consortium name="Ensembl"/>
        </authorList>
    </citation>
    <scope>IDENTIFICATION</scope>
</reference>
<protein>
    <recommendedName>
        <fullName evidence="6">HSF-type DNA-binding domain-containing protein</fullName>
    </recommendedName>
</protein>
<comment type="subcellular location">
    <subcellularLocation>
        <location evidence="1">Nucleus</location>
    </subcellularLocation>
</comment>
<feature type="domain" description="HSF-type DNA-binding" evidence="6">
    <location>
        <begin position="13"/>
        <end position="126"/>
    </location>
</feature>
<evidence type="ECO:0000256" key="5">
    <source>
        <dbReference type="RuleBase" id="RU004020"/>
    </source>
</evidence>
<evidence type="ECO:0000256" key="2">
    <source>
        <dbReference type="ARBA" id="ARBA00006403"/>
    </source>
</evidence>
<proteinExistence type="inferred from homology"/>
<evidence type="ECO:0000313" key="8">
    <source>
        <dbReference type="Proteomes" id="UP000261660"/>
    </source>
</evidence>
<dbReference type="GeneTree" id="ENSGT00510000048674"/>
<organism evidence="7 8">
    <name type="scientific">Labrus bergylta</name>
    <name type="common">ballan wrasse</name>
    <dbReference type="NCBI Taxonomy" id="56723"/>
    <lineage>
        <taxon>Eukaryota</taxon>
        <taxon>Metazoa</taxon>
        <taxon>Chordata</taxon>
        <taxon>Craniata</taxon>
        <taxon>Vertebrata</taxon>
        <taxon>Euteleostomi</taxon>
        <taxon>Actinopterygii</taxon>
        <taxon>Neopterygii</taxon>
        <taxon>Teleostei</taxon>
        <taxon>Neoteleostei</taxon>
        <taxon>Acanthomorphata</taxon>
        <taxon>Eupercaria</taxon>
        <taxon>Labriformes</taxon>
        <taxon>Labridae</taxon>
        <taxon>Labrus</taxon>
    </lineage>
</organism>
<dbReference type="AlphaFoldDB" id="A0A3Q3FTM8"/>
<dbReference type="Proteomes" id="UP000261660">
    <property type="component" value="Unplaced"/>
</dbReference>
<dbReference type="STRING" id="56723.ENSLBEP00000023911"/>
<evidence type="ECO:0000313" key="7">
    <source>
        <dbReference type="Ensembl" id="ENSLBEP00000023911.1"/>
    </source>
</evidence>
<sequence>MDVGEWSLPHSINPNNFPAKLWRLVNNPENSSIRWDSHGEGILIDKGLFEKQILSPSTIPSYNADAFKTTNFSSFVRQLNLYGFRKTDTSNKDHNYSPGETCFCHFENGKLFISLALCRISAVQQFRITDVLLRLNTGLQ</sequence>
<dbReference type="Pfam" id="PF00447">
    <property type="entry name" value="HSF_DNA-bind"/>
    <property type="match status" value="1"/>
</dbReference>